<reference evidence="2" key="1">
    <citation type="submission" date="2018-08" db="EMBL/GenBank/DDBJ databases">
        <authorList>
            <person name="Mousa M."/>
            <person name="Kelsky B.L."/>
            <person name="Goh L.M."/>
            <person name="Shaffer C.D."/>
            <person name="Weston-Hafer K.A."/>
            <person name="Russell D.A."/>
            <person name="Pope W.H."/>
            <person name="Jacobs-Sera D."/>
            <person name="Hendrix R.W."/>
            <person name="Hatfull G.F."/>
        </authorList>
    </citation>
    <scope>NUCLEOTIDE SEQUENCE [LARGE SCALE GENOMIC DNA]</scope>
</reference>
<gene>
    <name evidence="1" type="primary">24</name>
    <name evidence="1" type="ORF">SEA_KROMP_24</name>
</gene>
<sequence length="102" mass="11138">MSSEIRTVPMPRPRLGQTVHYVSHGTPLRADGSQAHTSRCRAAVVTAVHELAVSPAALTESDMWVVDLCVLNPTGFFLDQRLVQMEFGRTGGTWHTTDSCDA</sequence>
<evidence type="ECO:0000313" key="2">
    <source>
        <dbReference type="Proteomes" id="UP000274637"/>
    </source>
</evidence>
<accession>A0A386K8R8</accession>
<name>A0A386K8R8_9CAUD</name>
<keyword evidence="2" id="KW-1185">Reference proteome</keyword>
<proteinExistence type="predicted"/>
<dbReference type="EMBL" id="MH744420">
    <property type="protein sequence ID" value="AYD81625.1"/>
    <property type="molecule type" value="Genomic_DNA"/>
</dbReference>
<dbReference type="Proteomes" id="UP000274637">
    <property type="component" value="Segment"/>
</dbReference>
<evidence type="ECO:0000313" key="1">
    <source>
        <dbReference type="EMBL" id="AYD81625.1"/>
    </source>
</evidence>
<organism evidence="1 2">
    <name type="scientific">Streptomyces phage Kromp</name>
    <dbReference type="NCBI Taxonomy" id="2315619"/>
    <lineage>
        <taxon>Viruses</taxon>
        <taxon>Duplodnaviria</taxon>
        <taxon>Heunggongvirae</taxon>
        <taxon>Uroviricota</taxon>
        <taxon>Caudoviricetes</taxon>
        <taxon>Krompvirus</taxon>
        <taxon>Krompvirus kromp</taxon>
    </lineage>
</organism>
<protein>
    <submittedName>
        <fullName evidence="1">Uncharacterized protein</fullName>
    </submittedName>
</protein>